<evidence type="ECO:0000313" key="3">
    <source>
        <dbReference type="Proteomes" id="UP000032545"/>
    </source>
</evidence>
<accession>A0A0D8B8I2</accession>
<feature type="chain" id="PRO_5039272829" evidence="1">
    <location>
        <begin position="22"/>
        <end position="122"/>
    </location>
</feature>
<keyword evidence="3" id="KW-1185">Reference proteome</keyword>
<protein>
    <submittedName>
        <fullName evidence="2">Uncharacterized protein</fullName>
    </submittedName>
</protein>
<gene>
    <name evidence="2" type="ORF">FF36_05103</name>
</gene>
<reference evidence="2 3" key="2">
    <citation type="journal article" date="2016" name="Genome Announc.">
        <title>Permanent Draft Genome Sequences for Two Variants of Frankia sp. Strain CpI1, the First Frankia Strain Isolated from Root Nodules of Comptonia peregrina.</title>
        <authorList>
            <person name="Oshone R."/>
            <person name="Hurst S.G.IV."/>
            <person name="Abebe-Akele F."/>
            <person name="Simpson S."/>
            <person name="Morris K."/>
            <person name="Thomas W.K."/>
            <person name="Tisa L.S."/>
        </authorList>
    </citation>
    <scope>NUCLEOTIDE SEQUENCE [LARGE SCALE GENOMIC DNA]</scope>
    <source>
        <strain evidence="3">CpI1-S</strain>
    </source>
</reference>
<sequence precursor="true">MRGLSKIKALFLIAGTGASLAIIPLTPASAGTINNPLTVAGTVKCKFPGSAESLKITGGGEAHGTTVGSGGQFSLFFSNPQLPSAAIAQVRCDVAGTRTYRNTTFPLQRPLTGQTLIVNLVA</sequence>
<dbReference type="OrthoDB" id="3214426at2"/>
<keyword evidence="1" id="KW-0732">Signal</keyword>
<dbReference type="EMBL" id="JYFN01000056">
    <property type="protein sequence ID" value="KJE20598.1"/>
    <property type="molecule type" value="Genomic_DNA"/>
</dbReference>
<dbReference type="AlphaFoldDB" id="A0A0D8B8I2"/>
<dbReference type="PATRIC" id="fig|1502723.3.peg.5304"/>
<dbReference type="Proteomes" id="UP000032545">
    <property type="component" value="Unassembled WGS sequence"/>
</dbReference>
<comment type="caution">
    <text evidence="2">The sequence shown here is derived from an EMBL/GenBank/DDBJ whole genome shotgun (WGS) entry which is preliminary data.</text>
</comment>
<feature type="signal peptide" evidence="1">
    <location>
        <begin position="1"/>
        <end position="21"/>
    </location>
</feature>
<name>A0A0D8B8I2_9ACTN</name>
<proteinExistence type="predicted"/>
<dbReference type="RefSeq" id="WP_044887595.1">
    <property type="nucleotide sequence ID" value="NZ_JYFN01000056.1"/>
</dbReference>
<evidence type="ECO:0000256" key="1">
    <source>
        <dbReference type="SAM" id="SignalP"/>
    </source>
</evidence>
<reference evidence="3" key="1">
    <citation type="submission" date="2015-02" db="EMBL/GenBank/DDBJ databases">
        <title>Draft Genome of Frankia sp. CpI1-S.</title>
        <authorList>
            <person name="Oshone R.T."/>
            <person name="Ngom M."/>
            <person name="Ghodhbane-Gtari F."/>
            <person name="Gtari M."/>
            <person name="Morris K."/>
            <person name="Thomas K."/>
            <person name="Sen A."/>
            <person name="Tisa L.S."/>
        </authorList>
    </citation>
    <scope>NUCLEOTIDE SEQUENCE [LARGE SCALE GENOMIC DNA]</scope>
    <source>
        <strain evidence="3">CpI1-S</strain>
    </source>
</reference>
<organism evidence="2 3">
    <name type="scientific">Frankia torreyi</name>
    <dbReference type="NCBI Taxonomy" id="1856"/>
    <lineage>
        <taxon>Bacteria</taxon>
        <taxon>Bacillati</taxon>
        <taxon>Actinomycetota</taxon>
        <taxon>Actinomycetes</taxon>
        <taxon>Frankiales</taxon>
        <taxon>Frankiaceae</taxon>
        <taxon>Frankia</taxon>
    </lineage>
</organism>
<evidence type="ECO:0000313" key="2">
    <source>
        <dbReference type="EMBL" id="KJE20598.1"/>
    </source>
</evidence>